<name>A0ABQ9Z2M2_9CRUS</name>
<dbReference type="EMBL" id="JAOYFB010000002">
    <property type="protein sequence ID" value="KAK4007083.1"/>
    <property type="molecule type" value="Genomic_DNA"/>
</dbReference>
<sequence>MPAWPGQPWFPYFWRWRSIFPLFSSGSTNSVISRGPATPFIETRLITLTAWKLSGRLHRQRPFIKCGQLVVGGVRPATQAAYQSDWAAWDKAYNTINIAHSMLSGTLSPIDGQHGGPTLLSHETYMKGIYNSKPPEPRTAEKRGEQQTSLHCDSQATQTCNLKGHLAGFDIIQSALDVGRGGVQSGDIGDSGRHNTKNGALVERGYLYQILLRKWHRKIYPEAALGTSKNEIAVN</sequence>
<gene>
    <name evidence="1" type="ORF">OUZ56_012240</name>
</gene>
<accession>A0ABQ9Z2M2</accession>
<comment type="caution">
    <text evidence="1">The sequence shown here is derived from an EMBL/GenBank/DDBJ whole genome shotgun (WGS) entry which is preliminary data.</text>
</comment>
<protein>
    <submittedName>
        <fullName evidence="1">Uncharacterized protein</fullName>
    </submittedName>
</protein>
<keyword evidence="2" id="KW-1185">Reference proteome</keyword>
<dbReference type="Proteomes" id="UP001234178">
    <property type="component" value="Unassembled WGS sequence"/>
</dbReference>
<proteinExistence type="predicted"/>
<evidence type="ECO:0000313" key="2">
    <source>
        <dbReference type="Proteomes" id="UP001234178"/>
    </source>
</evidence>
<organism evidence="1 2">
    <name type="scientific">Daphnia magna</name>
    <dbReference type="NCBI Taxonomy" id="35525"/>
    <lineage>
        <taxon>Eukaryota</taxon>
        <taxon>Metazoa</taxon>
        <taxon>Ecdysozoa</taxon>
        <taxon>Arthropoda</taxon>
        <taxon>Crustacea</taxon>
        <taxon>Branchiopoda</taxon>
        <taxon>Diplostraca</taxon>
        <taxon>Cladocera</taxon>
        <taxon>Anomopoda</taxon>
        <taxon>Daphniidae</taxon>
        <taxon>Daphnia</taxon>
    </lineage>
</organism>
<evidence type="ECO:0000313" key="1">
    <source>
        <dbReference type="EMBL" id="KAK4007083.1"/>
    </source>
</evidence>
<reference evidence="1 2" key="1">
    <citation type="journal article" date="2023" name="Nucleic Acids Res.">
        <title>The hologenome of Daphnia magna reveals possible DNA methylation and microbiome-mediated evolution of the host genome.</title>
        <authorList>
            <person name="Chaturvedi A."/>
            <person name="Li X."/>
            <person name="Dhandapani V."/>
            <person name="Marshall H."/>
            <person name="Kissane S."/>
            <person name="Cuenca-Cambronero M."/>
            <person name="Asole G."/>
            <person name="Calvet F."/>
            <person name="Ruiz-Romero M."/>
            <person name="Marangio P."/>
            <person name="Guigo R."/>
            <person name="Rago D."/>
            <person name="Mirbahai L."/>
            <person name="Eastwood N."/>
            <person name="Colbourne J.K."/>
            <person name="Zhou J."/>
            <person name="Mallon E."/>
            <person name="Orsini L."/>
        </authorList>
    </citation>
    <scope>NUCLEOTIDE SEQUENCE [LARGE SCALE GENOMIC DNA]</scope>
    <source>
        <strain evidence="1">LRV0_1</strain>
    </source>
</reference>